<reference evidence="2 3" key="1">
    <citation type="journal article" date="2018" name="Plant Biotechnol. Rep.">
        <title>Diversity and antifungal activity of endophytic bacteria associated with Panax ginseng seedlings.</title>
        <authorList>
            <person name="Park J.M."/>
            <person name="Hong C.E."/>
            <person name="Jo S.H."/>
        </authorList>
    </citation>
    <scope>NUCLEOTIDE SEQUENCE [LARGE SCALE GENOMIC DNA]</scope>
    <source>
        <strain evidence="2 3">PgKB38</strain>
    </source>
</reference>
<organism evidence="2 3">
    <name type="scientific">Pseudomonas extremaustralis</name>
    <dbReference type="NCBI Taxonomy" id="359110"/>
    <lineage>
        <taxon>Bacteria</taxon>
        <taxon>Pseudomonadati</taxon>
        <taxon>Pseudomonadota</taxon>
        <taxon>Gammaproteobacteria</taxon>
        <taxon>Pseudomonadales</taxon>
        <taxon>Pseudomonadaceae</taxon>
        <taxon>Pseudomonas</taxon>
    </lineage>
</organism>
<feature type="chain" id="PRO_5024316246" description="Lipoprotein" evidence="1">
    <location>
        <begin position="21"/>
        <end position="129"/>
    </location>
</feature>
<name>A0A5M9J2Y5_9PSED</name>
<evidence type="ECO:0008006" key="4">
    <source>
        <dbReference type="Google" id="ProtNLM"/>
    </source>
</evidence>
<comment type="caution">
    <text evidence="2">The sequence shown here is derived from an EMBL/GenBank/DDBJ whole genome shotgun (WGS) entry which is preliminary data.</text>
</comment>
<evidence type="ECO:0000313" key="2">
    <source>
        <dbReference type="EMBL" id="KAA8563201.1"/>
    </source>
</evidence>
<dbReference type="Proteomes" id="UP000323425">
    <property type="component" value="Unassembled WGS sequence"/>
</dbReference>
<sequence length="129" mass="14088">MRRTIALATMALCMFSHAVAEERYIDANAGLVQINDGTYKNVVLLLGTEPVGAYCGNGWSYGFIQGLVKRGPSKSDMPGCWGPSNTPGQKFEFRFSSPTSAGIKSFEINGNDLRRLRYDTAEDDLIPSS</sequence>
<proteinExistence type="predicted"/>
<protein>
    <recommendedName>
        <fullName evidence="4">Lipoprotein</fullName>
    </recommendedName>
</protein>
<dbReference type="AlphaFoldDB" id="A0A5M9J2Y5"/>
<accession>A0A5M9J2Y5</accession>
<gene>
    <name evidence="2" type="ORF">FX985_03269</name>
</gene>
<feature type="signal peptide" evidence="1">
    <location>
        <begin position="1"/>
        <end position="20"/>
    </location>
</feature>
<evidence type="ECO:0000256" key="1">
    <source>
        <dbReference type="SAM" id="SignalP"/>
    </source>
</evidence>
<dbReference type="EMBL" id="VTFH01000001">
    <property type="protein sequence ID" value="KAA8563201.1"/>
    <property type="molecule type" value="Genomic_DNA"/>
</dbReference>
<keyword evidence="1" id="KW-0732">Signal</keyword>
<evidence type="ECO:0000313" key="3">
    <source>
        <dbReference type="Proteomes" id="UP000323425"/>
    </source>
</evidence>